<dbReference type="Pfam" id="PF03704">
    <property type="entry name" value="BTAD"/>
    <property type="match status" value="1"/>
</dbReference>
<dbReference type="InterPro" id="IPR011990">
    <property type="entry name" value="TPR-like_helical_dom_sf"/>
</dbReference>
<dbReference type="InterPro" id="IPR016032">
    <property type="entry name" value="Sig_transdc_resp-reg_C-effctor"/>
</dbReference>
<dbReference type="InterPro" id="IPR027417">
    <property type="entry name" value="P-loop_NTPase"/>
</dbReference>
<dbReference type="EMBL" id="BLPG01000001">
    <property type="protein sequence ID" value="GFJ94967.1"/>
    <property type="molecule type" value="Genomic_DNA"/>
</dbReference>
<dbReference type="PRINTS" id="PR00364">
    <property type="entry name" value="DISEASERSIST"/>
</dbReference>
<dbReference type="Proteomes" id="UP000482960">
    <property type="component" value="Unassembled WGS sequence"/>
</dbReference>
<keyword evidence="6" id="KW-1185">Reference proteome</keyword>
<reference evidence="5 6" key="2">
    <citation type="submission" date="2020-03" db="EMBL/GenBank/DDBJ databases">
        <authorList>
            <person name="Ichikawa N."/>
            <person name="Kimura A."/>
            <person name="Kitahashi Y."/>
            <person name="Uohara A."/>
        </authorList>
    </citation>
    <scope>NUCLEOTIDE SEQUENCE [LARGE SCALE GENOMIC DNA]</scope>
    <source>
        <strain evidence="5 6">NBRC 108638</strain>
    </source>
</reference>
<keyword evidence="1" id="KW-0677">Repeat</keyword>
<dbReference type="SUPFAM" id="SSF52540">
    <property type="entry name" value="P-loop containing nucleoside triphosphate hydrolases"/>
    <property type="match status" value="1"/>
</dbReference>
<evidence type="ECO:0000256" key="2">
    <source>
        <dbReference type="ARBA" id="ARBA00022803"/>
    </source>
</evidence>
<dbReference type="GO" id="GO:0043531">
    <property type="term" value="F:ADP binding"/>
    <property type="evidence" value="ECO:0007669"/>
    <property type="project" value="InterPro"/>
</dbReference>
<keyword evidence="2 3" id="KW-0802">TPR repeat</keyword>
<name>A0A6V8LLK9_9ACTN</name>
<dbReference type="SMART" id="SM01043">
    <property type="entry name" value="BTAD"/>
    <property type="match status" value="1"/>
</dbReference>
<dbReference type="Pfam" id="PF07719">
    <property type="entry name" value="TPR_2"/>
    <property type="match status" value="1"/>
</dbReference>
<organism evidence="5 6">
    <name type="scientific">Phytohabitans rumicis</name>
    <dbReference type="NCBI Taxonomy" id="1076125"/>
    <lineage>
        <taxon>Bacteria</taxon>
        <taxon>Bacillati</taxon>
        <taxon>Actinomycetota</taxon>
        <taxon>Actinomycetes</taxon>
        <taxon>Micromonosporales</taxon>
        <taxon>Micromonosporaceae</taxon>
    </lineage>
</organism>
<accession>A0A6V8LLK9</accession>
<evidence type="ECO:0000256" key="3">
    <source>
        <dbReference type="PROSITE-ProRule" id="PRU00339"/>
    </source>
</evidence>
<dbReference type="PANTHER" id="PTHR47691:SF3">
    <property type="entry name" value="HTH-TYPE TRANSCRIPTIONAL REGULATOR RV0890C-RELATED"/>
    <property type="match status" value="1"/>
</dbReference>
<dbReference type="GO" id="GO:0006355">
    <property type="term" value="P:regulation of DNA-templated transcription"/>
    <property type="evidence" value="ECO:0007669"/>
    <property type="project" value="InterPro"/>
</dbReference>
<dbReference type="InterPro" id="IPR002182">
    <property type="entry name" value="NB-ARC"/>
</dbReference>
<dbReference type="SMART" id="SM00028">
    <property type="entry name" value="TPR"/>
    <property type="match status" value="4"/>
</dbReference>
<dbReference type="SUPFAM" id="SSF46894">
    <property type="entry name" value="C-terminal effector domain of the bipartite response regulators"/>
    <property type="match status" value="1"/>
</dbReference>
<dbReference type="PANTHER" id="PTHR47691">
    <property type="entry name" value="REGULATOR-RELATED"/>
    <property type="match status" value="1"/>
</dbReference>
<evidence type="ECO:0000259" key="4">
    <source>
        <dbReference type="SMART" id="SM01043"/>
    </source>
</evidence>
<dbReference type="Gene3D" id="1.10.10.10">
    <property type="entry name" value="Winged helix-like DNA-binding domain superfamily/Winged helix DNA-binding domain"/>
    <property type="match status" value="1"/>
</dbReference>
<proteinExistence type="predicted"/>
<dbReference type="InterPro" id="IPR013105">
    <property type="entry name" value="TPR_2"/>
</dbReference>
<protein>
    <submittedName>
        <fullName evidence="5">SARP family transcriptional regulator</fullName>
    </submittedName>
</protein>
<sequence length="938" mass="101529">MINANDRIPTGELLRVAWGKTDVDETQLYKCVSKLRGLLATIGRGDDIVTHSGYGYELRVAPDDLDSLLFERLLREAEAAVGNGTDDEARLLREALALWRGPHPLDGIPGDFPPGLGDDLRRRRKRAVVRLAEIELGRGRYESVVADLQALTRNDPTDARLCQLLMFGLFRLGHATEALAAYDRYAAALEHEAAAPPDPRLRRLRYAVASNDERAATEHAGVNAPRRWPLPRQGAVPRQLPMDAADLVGRDRQVSEAGRLLRQGTAGAPPVVVLTGPGGIGKTALAVRVGHAVRQRYPDGQVYVELRGTGTEPAVTDEVLAQVLRAFGIVDVPESADERRGLYRTLLGDKRVLLVLDDARDEAQIRDLMPGNPGCGVLVTARHRLPDIAGAHHLPSLEPLAPPQAAELFRRIVRRSAVDPLTEPAATRTIVELCAGLPLAICVAAALRASDPDRSAAELAERLADEKLGALVYGDRSVARSIGAGFERLDEDAQLLFVGLGLVRVVDVGVWTAAAILAGRGADPVAALDRLAACGLLQPATVGRFRLHDLTRQYARARAERHILAAAERQALAERVYGALLTLCRRAHRATYGGDFEVVHGDTPDWLAPRALLADVDAAPSEWYERERQNIRAAVRHTADLGLAELCWDLAISTHEFYNVRAYLDEWHATHRCALDACRRVGNVRGEAAMTAILGQPALLASGRPGVAGPRELASAAAAFERCGDAHGQAIALRTLANALRRRGRFADAIQTFRRALELYEESGDTVGAWQSLRYIGQTHLDLGDNEEALRVLTAAAEIARPSGQPRLLAQTAYWLGRVHLARRDVSPAVAQFQYVFAAAGDADGIGRAYALHGLGDAARLAGDGELAARHLESALELARRGHDAVLEGRIHQSLAELHQANGRGREATQELDQAVSCFDSGNALFLQNQVLEALGSS</sequence>
<reference evidence="5 6" key="1">
    <citation type="submission" date="2020-03" db="EMBL/GenBank/DDBJ databases">
        <title>Whole genome shotgun sequence of Phytohabitans rumicis NBRC 108638.</title>
        <authorList>
            <person name="Komaki H."/>
            <person name="Tamura T."/>
        </authorList>
    </citation>
    <scope>NUCLEOTIDE SEQUENCE [LARGE SCALE GENOMIC DNA]</scope>
    <source>
        <strain evidence="5 6">NBRC 108638</strain>
    </source>
</reference>
<dbReference type="PROSITE" id="PS50005">
    <property type="entry name" value="TPR"/>
    <property type="match status" value="1"/>
</dbReference>
<evidence type="ECO:0000313" key="6">
    <source>
        <dbReference type="Proteomes" id="UP000482960"/>
    </source>
</evidence>
<dbReference type="SUPFAM" id="SSF48452">
    <property type="entry name" value="TPR-like"/>
    <property type="match status" value="3"/>
</dbReference>
<comment type="caution">
    <text evidence="5">The sequence shown here is derived from an EMBL/GenBank/DDBJ whole genome shotgun (WGS) entry which is preliminary data.</text>
</comment>
<evidence type="ECO:0000313" key="5">
    <source>
        <dbReference type="EMBL" id="GFJ94967.1"/>
    </source>
</evidence>
<gene>
    <name evidence="5" type="ORF">Prum_086090</name>
</gene>
<dbReference type="InterPro" id="IPR036388">
    <property type="entry name" value="WH-like_DNA-bd_sf"/>
</dbReference>
<feature type="repeat" description="TPR" evidence="3">
    <location>
        <begin position="730"/>
        <end position="763"/>
    </location>
</feature>
<dbReference type="Gene3D" id="1.25.40.10">
    <property type="entry name" value="Tetratricopeptide repeat domain"/>
    <property type="match status" value="2"/>
</dbReference>
<dbReference type="InterPro" id="IPR019734">
    <property type="entry name" value="TPR_rpt"/>
</dbReference>
<dbReference type="GO" id="GO:0003677">
    <property type="term" value="F:DNA binding"/>
    <property type="evidence" value="ECO:0007669"/>
    <property type="project" value="InterPro"/>
</dbReference>
<dbReference type="Gene3D" id="3.40.50.300">
    <property type="entry name" value="P-loop containing nucleotide triphosphate hydrolases"/>
    <property type="match status" value="1"/>
</dbReference>
<dbReference type="AlphaFoldDB" id="A0A6V8LLK9"/>
<dbReference type="Pfam" id="PF00931">
    <property type="entry name" value="NB-ARC"/>
    <property type="match status" value="1"/>
</dbReference>
<dbReference type="InterPro" id="IPR005158">
    <property type="entry name" value="BTAD"/>
</dbReference>
<evidence type="ECO:0000256" key="1">
    <source>
        <dbReference type="ARBA" id="ARBA00022737"/>
    </source>
</evidence>
<feature type="domain" description="Bacterial transcriptional activator" evidence="4">
    <location>
        <begin position="65"/>
        <end position="209"/>
    </location>
</feature>